<reference evidence="1 2" key="1">
    <citation type="journal article" date="2020" name="Nature">
        <title>Six reference-quality genomes reveal evolution of bat adaptations.</title>
        <authorList>
            <person name="Jebb D."/>
            <person name="Huang Z."/>
            <person name="Pippel M."/>
            <person name="Hughes G.M."/>
            <person name="Lavrichenko K."/>
            <person name="Devanna P."/>
            <person name="Winkler S."/>
            <person name="Jermiin L.S."/>
            <person name="Skirmuntt E.C."/>
            <person name="Katzourakis A."/>
            <person name="Burkitt-Gray L."/>
            <person name="Ray D.A."/>
            <person name="Sullivan K.A.M."/>
            <person name="Roscito J.G."/>
            <person name="Kirilenko B.M."/>
            <person name="Davalos L.M."/>
            <person name="Corthals A.P."/>
            <person name="Power M.L."/>
            <person name="Jones G."/>
            <person name="Ransome R.D."/>
            <person name="Dechmann D.K.N."/>
            <person name="Locatelli A.G."/>
            <person name="Puechmaille S.J."/>
            <person name="Fedrigo O."/>
            <person name="Jarvis E.D."/>
            <person name="Hiller M."/>
            <person name="Vernes S.C."/>
            <person name="Myers E.W."/>
            <person name="Teeling E.C."/>
        </authorList>
    </citation>
    <scope>NUCLEOTIDE SEQUENCE [LARGE SCALE GENOMIC DNA]</scope>
    <source>
        <strain evidence="1">MPipKuh1</strain>
        <tissue evidence="1">Flight muscle</tissue>
    </source>
</reference>
<keyword evidence="2" id="KW-1185">Reference proteome</keyword>
<proteinExistence type="predicted"/>
<accession>A0A7J7U9X0</accession>
<sequence length="150" mass="15828">MGPRGTPEALEVQCWGQEPTASPLPSSLELALLPEVPLPAKHPDTGVTSATSWCSVPMDTLLVLVTLSLLGSEPDSARPLVAPAVLSAQGGVAQSGERPGLTCSHGTSLLLSCGYRCSLLPALPPFSPFLTRWHDSAAPRVFRWRTAFSK</sequence>
<gene>
    <name evidence="1" type="ORF">mPipKuh1_009133</name>
</gene>
<organism evidence="1 2">
    <name type="scientific">Pipistrellus kuhlii</name>
    <name type="common">Kuhl's pipistrelle</name>
    <dbReference type="NCBI Taxonomy" id="59472"/>
    <lineage>
        <taxon>Eukaryota</taxon>
        <taxon>Metazoa</taxon>
        <taxon>Chordata</taxon>
        <taxon>Craniata</taxon>
        <taxon>Vertebrata</taxon>
        <taxon>Euteleostomi</taxon>
        <taxon>Mammalia</taxon>
        <taxon>Eutheria</taxon>
        <taxon>Laurasiatheria</taxon>
        <taxon>Chiroptera</taxon>
        <taxon>Yangochiroptera</taxon>
        <taxon>Vespertilionidae</taxon>
        <taxon>Pipistrellus</taxon>
    </lineage>
</organism>
<protein>
    <submittedName>
        <fullName evidence="1">Uncharacterized protein</fullName>
    </submittedName>
</protein>
<name>A0A7J7U9X0_PIPKU</name>
<dbReference type="Proteomes" id="UP000558488">
    <property type="component" value="Unassembled WGS sequence"/>
</dbReference>
<dbReference type="AlphaFoldDB" id="A0A7J7U9X0"/>
<evidence type="ECO:0000313" key="2">
    <source>
        <dbReference type="Proteomes" id="UP000558488"/>
    </source>
</evidence>
<comment type="caution">
    <text evidence="1">The sequence shown here is derived from an EMBL/GenBank/DDBJ whole genome shotgun (WGS) entry which is preliminary data.</text>
</comment>
<evidence type="ECO:0000313" key="1">
    <source>
        <dbReference type="EMBL" id="KAF6309683.1"/>
    </source>
</evidence>
<dbReference type="EMBL" id="JACAGB010000021">
    <property type="protein sequence ID" value="KAF6309683.1"/>
    <property type="molecule type" value="Genomic_DNA"/>
</dbReference>